<dbReference type="Pfam" id="PF20811">
    <property type="entry name" value="PARG_cat_N"/>
    <property type="match status" value="1"/>
</dbReference>
<gene>
    <name evidence="2" type="ORF">GWI33_014340</name>
</gene>
<evidence type="ECO:0000313" key="3">
    <source>
        <dbReference type="Proteomes" id="UP000625711"/>
    </source>
</evidence>
<dbReference type="GO" id="GO:0006282">
    <property type="term" value="P:regulation of DNA repair"/>
    <property type="evidence" value="ECO:0007669"/>
    <property type="project" value="InterPro"/>
</dbReference>
<dbReference type="PANTHER" id="PTHR12837:SF15">
    <property type="entry name" value="POLY(ADP-RIBOSE) GLYCOHYDROLASE"/>
    <property type="match status" value="1"/>
</dbReference>
<comment type="caution">
    <text evidence="2">The sequence shown here is derived from an EMBL/GenBank/DDBJ whole genome shotgun (WGS) entry which is preliminary data.</text>
</comment>
<name>A0A834I7C9_RHYFE</name>
<dbReference type="GO" id="GO:1990966">
    <property type="term" value="P:ATP generation from poly-ADP-D-ribose"/>
    <property type="evidence" value="ECO:0007669"/>
    <property type="project" value="TreeGrafter"/>
</dbReference>
<dbReference type="OrthoDB" id="1937899at2759"/>
<evidence type="ECO:0000259" key="1">
    <source>
        <dbReference type="Pfam" id="PF20811"/>
    </source>
</evidence>
<dbReference type="InterPro" id="IPR048362">
    <property type="entry name" value="PARG_helical"/>
</dbReference>
<accession>A0A834I7C9</accession>
<organism evidence="2 3">
    <name type="scientific">Rhynchophorus ferrugineus</name>
    <name type="common">Red palm weevil</name>
    <name type="synonym">Curculio ferrugineus</name>
    <dbReference type="NCBI Taxonomy" id="354439"/>
    <lineage>
        <taxon>Eukaryota</taxon>
        <taxon>Metazoa</taxon>
        <taxon>Ecdysozoa</taxon>
        <taxon>Arthropoda</taxon>
        <taxon>Hexapoda</taxon>
        <taxon>Insecta</taxon>
        <taxon>Pterygota</taxon>
        <taxon>Neoptera</taxon>
        <taxon>Endopterygota</taxon>
        <taxon>Coleoptera</taxon>
        <taxon>Polyphaga</taxon>
        <taxon>Cucujiformia</taxon>
        <taxon>Curculionidae</taxon>
        <taxon>Dryophthorinae</taxon>
        <taxon>Rhynchophorus</taxon>
    </lineage>
</organism>
<dbReference type="GO" id="GO:0004649">
    <property type="term" value="F:poly(ADP-ribose) glycohydrolase activity"/>
    <property type="evidence" value="ECO:0007669"/>
    <property type="project" value="InterPro"/>
</dbReference>
<feature type="domain" description="PARG helical" evidence="1">
    <location>
        <begin position="136"/>
        <end position="244"/>
    </location>
</feature>
<dbReference type="GO" id="GO:0005737">
    <property type="term" value="C:cytoplasm"/>
    <property type="evidence" value="ECO:0007669"/>
    <property type="project" value="TreeGrafter"/>
</dbReference>
<proteinExistence type="predicted"/>
<dbReference type="GO" id="GO:0005975">
    <property type="term" value="P:carbohydrate metabolic process"/>
    <property type="evidence" value="ECO:0007669"/>
    <property type="project" value="InterPro"/>
</dbReference>
<dbReference type="AlphaFoldDB" id="A0A834I7C9"/>
<dbReference type="InterPro" id="IPR007724">
    <property type="entry name" value="Poly_GlycHdrlase"/>
</dbReference>
<dbReference type="Proteomes" id="UP000625711">
    <property type="component" value="Unassembled WGS sequence"/>
</dbReference>
<keyword evidence="3" id="KW-1185">Reference proteome</keyword>
<dbReference type="GO" id="GO:0005634">
    <property type="term" value="C:nucleus"/>
    <property type="evidence" value="ECO:0007669"/>
    <property type="project" value="TreeGrafter"/>
</dbReference>
<sequence length="247" mass="28665">MECSSVEAKSSCGSNITDMYRGKSPWSFNVGCVVPSRYHCVLYELPVNLKDPPRPHRSKQLRVWDTDHVRMPFSDENLFPVKENSVDIIKKRWQVIEEALSTNIMSTYEFETALNKYNINLPKFELFHYFFNKVLNPEESLNFFTTCLPKIIKLALRLPELIPDGIPLLQQNHNRSLSLSQLQISSLLSNAFLCTFPWKKSIASSYPGVNFITLYSSFERPSRNHSMYGKLKCLINYFYRVTQQGKS</sequence>
<protein>
    <recommendedName>
        <fullName evidence="1">PARG helical domain-containing protein</fullName>
    </recommendedName>
</protein>
<dbReference type="PANTHER" id="PTHR12837">
    <property type="entry name" value="POLY ADP-RIBOSE GLYCOHYDROLASE"/>
    <property type="match status" value="1"/>
</dbReference>
<evidence type="ECO:0000313" key="2">
    <source>
        <dbReference type="EMBL" id="KAF7272903.1"/>
    </source>
</evidence>
<dbReference type="EMBL" id="JAACXV010013657">
    <property type="protein sequence ID" value="KAF7272903.1"/>
    <property type="molecule type" value="Genomic_DNA"/>
</dbReference>
<dbReference type="GO" id="GO:0009225">
    <property type="term" value="P:nucleotide-sugar metabolic process"/>
    <property type="evidence" value="ECO:0007669"/>
    <property type="project" value="TreeGrafter"/>
</dbReference>
<reference evidence="2" key="1">
    <citation type="submission" date="2020-08" db="EMBL/GenBank/DDBJ databases">
        <title>Genome sequencing and assembly of the red palm weevil Rhynchophorus ferrugineus.</title>
        <authorList>
            <person name="Dias G.B."/>
            <person name="Bergman C.M."/>
            <person name="Manee M."/>
        </authorList>
    </citation>
    <scope>NUCLEOTIDE SEQUENCE</scope>
    <source>
        <strain evidence="2">AA-2017</strain>
        <tissue evidence="2">Whole larva</tissue>
    </source>
</reference>